<dbReference type="Proteomes" id="UP001145114">
    <property type="component" value="Unassembled WGS sequence"/>
</dbReference>
<reference evidence="1" key="1">
    <citation type="submission" date="2022-06" db="EMBL/GenBank/DDBJ databases">
        <title>Phylogenomic reconstructions and comparative analyses of Kickxellomycotina fungi.</title>
        <authorList>
            <person name="Reynolds N.K."/>
            <person name="Stajich J.E."/>
            <person name="Barry K."/>
            <person name="Grigoriev I.V."/>
            <person name="Crous P."/>
            <person name="Smith M.E."/>
        </authorList>
    </citation>
    <scope>NUCLEOTIDE SEQUENCE</scope>
    <source>
        <strain evidence="1">RSA 2271</strain>
    </source>
</reference>
<keyword evidence="2" id="KW-1185">Reference proteome</keyword>
<evidence type="ECO:0000313" key="2">
    <source>
        <dbReference type="Proteomes" id="UP001145114"/>
    </source>
</evidence>
<organism evidence="1 2">
    <name type="scientific">Spiromyces aspiralis</name>
    <dbReference type="NCBI Taxonomy" id="68401"/>
    <lineage>
        <taxon>Eukaryota</taxon>
        <taxon>Fungi</taxon>
        <taxon>Fungi incertae sedis</taxon>
        <taxon>Zoopagomycota</taxon>
        <taxon>Kickxellomycotina</taxon>
        <taxon>Kickxellomycetes</taxon>
        <taxon>Kickxellales</taxon>
        <taxon>Kickxellaceae</taxon>
        <taxon>Spiromyces</taxon>
    </lineage>
</organism>
<sequence length="487" mass="51809">MAARGSGDTMMTKVVVTANTSPKANRLQRRLKLLPRRRENKESPQKSSDQHQQLVKNSSTAKSARGQDLAALDTPPGRRERSSSMPQPAQAVRVPERMPLNPSRPNLTLEIRLNNAKEAFSQLQASSPTSRTATPTRHITNNSPSTPTSLFPSPQVPPRSAIVPSLPTTGMAVASSSSRSQQSDGGPSSSPSRRADGGYWHESSLAEDGWEIVEPGWRAAVASPSARPSTPHKPPLPGYFAQKQRLPPTQLKPSPSAASLSIAHGSSIDPTWLANNHHHQPSSSPSMATPHSNATGGMPSLLQAKHSAMELSSAADGARGDASATAADEARKKFSARPIPLTTQVAKDRPEGPRPLGVPVTQSRPTSLPNGFTMDIGRNPFFHSTSDIGMFTAHPNYSTDSDLSVPTLATRVRTMTSRNAAIGGSDGLVRRSPSNASSERSARYAHYRAPSSSSATASASASTYAKPPLYLPAKKAAKRITRECSVM</sequence>
<accession>A0ACC1HFQ6</accession>
<name>A0ACC1HFQ6_9FUNG</name>
<evidence type="ECO:0000313" key="1">
    <source>
        <dbReference type="EMBL" id="KAJ1675440.1"/>
    </source>
</evidence>
<proteinExistence type="predicted"/>
<protein>
    <submittedName>
        <fullName evidence="1">Uncharacterized protein</fullName>
    </submittedName>
</protein>
<dbReference type="EMBL" id="JAMZIH010005306">
    <property type="protein sequence ID" value="KAJ1675440.1"/>
    <property type="molecule type" value="Genomic_DNA"/>
</dbReference>
<gene>
    <name evidence="1" type="ORF">EV182_001266</name>
</gene>
<comment type="caution">
    <text evidence="1">The sequence shown here is derived from an EMBL/GenBank/DDBJ whole genome shotgun (WGS) entry which is preliminary data.</text>
</comment>